<comment type="caution">
    <text evidence="2">The sequence shown here is derived from an EMBL/GenBank/DDBJ whole genome shotgun (WGS) entry which is preliminary data.</text>
</comment>
<name>A0A5B7JUZ1_PORTR</name>
<feature type="compositionally biased region" description="Basic and acidic residues" evidence="1">
    <location>
        <begin position="1"/>
        <end position="13"/>
    </location>
</feature>
<dbReference type="EMBL" id="VSRR010104908">
    <property type="protein sequence ID" value="MPC96174.1"/>
    <property type="molecule type" value="Genomic_DNA"/>
</dbReference>
<protein>
    <submittedName>
        <fullName evidence="2">Uncharacterized protein</fullName>
    </submittedName>
</protein>
<proteinExistence type="predicted"/>
<dbReference type="Proteomes" id="UP000324222">
    <property type="component" value="Unassembled WGS sequence"/>
</dbReference>
<evidence type="ECO:0000313" key="2">
    <source>
        <dbReference type="EMBL" id="MPC96174.1"/>
    </source>
</evidence>
<evidence type="ECO:0000256" key="1">
    <source>
        <dbReference type="SAM" id="MobiDB-lite"/>
    </source>
</evidence>
<sequence length="51" mass="6065">MSFNGTRKEEKKTSMGLFDGRGKIMKTKEEKDLGMIIQENLNPKKKKRYWD</sequence>
<reference evidence="2 3" key="1">
    <citation type="submission" date="2019-05" db="EMBL/GenBank/DDBJ databases">
        <title>Another draft genome of Portunus trituberculatus and its Hox gene families provides insights of decapod evolution.</title>
        <authorList>
            <person name="Jeong J.-H."/>
            <person name="Song I."/>
            <person name="Kim S."/>
            <person name="Choi T."/>
            <person name="Kim D."/>
            <person name="Ryu S."/>
            <person name="Kim W."/>
        </authorList>
    </citation>
    <scope>NUCLEOTIDE SEQUENCE [LARGE SCALE GENOMIC DNA]</scope>
    <source>
        <tissue evidence="2">Muscle</tissue>
    </source>
</reference>
<gene>
    <name evidence="2" type="ORF">E2C01_091416</name>
</gene>
<keyword evidence="3" id="KW-1185">Reference proteome</keyword>
<evidence type="ECO:0000313" key="3">
    <source>
        <dbReference type="Proteomes" id="UP000324222"/>
    </source>
</evidence>
<feature type="region of interest" description="Disordered" evidence="1">
    <location>
        <begin position="1"/>
        <end position="23"/>
    </location>
</feature>
<organism evidence="2 3">
    <name type="scientific">Portunus trituberculatus</name>
    <name type="common">Swimming crab</name>
    <name type="synonym">Neptunus trituberculatus</name>
    <dbReference type="NCBI Taxonomy" id="210409"/>
    <lineage>
        <taxon>Eukaryota</taxon>
        <taxon>Metazoa</taxon>
        <taxon>Ecdysozoa</taxon>
        <taxon>Arthropoda</taxon>
        <taxon>Crustacea</taxon>
        <taxon>Multicrustacea</taxon>
        <taxon>Malacostraca</taxon>
        <taxon>Eumalacostraca</taxon>
        <taxon>Eucarida</taxon>
        <taxon>Decapoda</taxon>
        <taxon>Pleocyemata</taxon>
        <taxon>Brachyura</taxon>
        <taxon>Eubrachyura</taxon>
        <taxon>Portunoidea</taxon>
        <taxon>Portunidae</taxon>
        <taxon>Portuninae</taxon>
        <taxon>Portunus</taxon>
    </lineage>
</organism>
<accession>A0A5B7JUZ1</accession>
<dbReference type="AlphaFoldDB" id="A0A5B7JUZ1"/>